<dbReference type="OrthoDB" id="10061449at2759"/>
<sequence length="290" mass="32774">MFWLILTNFFILLNLIPLSNSQAMDSIGQLRKRIMLGQNAELFEFPFQVAIQYRKNGRWSLLCGGVLVTEKKVLTAADCFDHLYANNVRVIVGVLNIYGPPNQYQQTIYVSNIHKHESIEDEIQFWNPNNIAVITLATAAKLNLNVQLAKLAENSTQYTDTNTHEKWMKPPCLITGWGYTENLILPNTLQKASTRIMPLNVCLNMRPWFKDAFNDGLFICVKSDFDLPEDDMYNGPCYGDGGGPLMCGPNNTNLELVGILSMVEPTCTPSPLSAVYINLPAYRKWLSDKL</sequence>
<evidence type="ECO:0000256" key="2">
    <source>
        <dbReference type="ARBA" id="ARBA00024195"/>
    </source>
</evidence>
<keyword evidence="1" id="KW-1015">Disulfide bond</keyword>
<dbReference type="InterPro" id="IPR043504">
    <property type="entry name" value="Peptidase_S1_PA_chymotrypsin"/>
</dbReference>
<evidence type="ECO:0000313" key="5">
    <source>
        <dbReference type="Proteomes" id="UP001165740"/>
    </source>
</evidence>
<evidence type="ECO:0000313" key="6">
    <source>
        <dbReference type="RefSeq" id="XP_055859830.1"/>
    </source>
</evidence>
<dbReference type="Gene3D" id="2.40.10.10">
    <property type="entry name" value="Trypsin-like serine proteases"/>
    <property type="match status" value="1"/>
</dbReference>
<dbReference type="GO" id="GO:0006508">
    <property type="term" value="P:proteolysis"/>
    <property type="evidence" value="ECO:0007669"/>
    <property type="project" value="InterPro"/>
</dbReference>
<dbReference type="InterPro" id="IPR009003">
    <property type="entry name" value="Peptidase_S1_PA"/>
</dbReference>
<name>A0A9W2YB59_BIOGL</name>
<organism evidence="5 6">
    <name type="scientific">Biomphalaria glabrata</name>
    <name type="common">Bloodfluke planorb</name>
    <name type="synonym">Freshwater snail</name>
    <dbReference type="NCBI Taxonomy" id="6526"/>
    <lineage>
        <taxon>Eukaryota</taxon>
        <taxon>Metazoa</taxon>
        <taxon>Spiralia</taxon>
        <taxon>Lophotrochozoa</taxon>
        <taxon>Mollusca</taxon>
        <taxon>Gastropoda</taxon>
        <taxon>Heterobranchia</taxon>
        <taxon>Euthyneura</taxon>
        <taxon>Panpulmonata</taxon>
        <taxon>Hygrophila</taxon>
        <taxon>Lymnaeoidea</taxon>
        <taxon>Planorbidae</taxon>
        <taxon>Biomphalaria</taxon>
    </lineage>
</organism>
<feature type="signal peptide" evidence="3">
    <location>
        <begin position="1"/>
        <end position="21"/>
    </location>
</feature>
<reference evidence="6" key="1">
    <citation type="submission" date="2025-08" db="UniProtKB">
        <authorList>
            <consortium name="RefSeq"/>
        </authorList>
    </citation>
    <scope>IDENTIFICATION</scope>
</reference>
<dbReference type="Proteomes" id="UP001165740">
    <property type="component" value="Chromosome 11"/>
</dbReference>
<dbReference type="GO" id="GO:0004252">
    <property type="term" value="F:serine-type endopeptidase activity"/>
    <property type="evidence" value="ECO:0007669"/>
    <property type="project" value="InterPro"/>
</dbReference>
<dbReference type="InterPro" id="IPR051487">
    <property type="entry name" value="Ser/Thr_Proteases_Immune/Dev"/>
</dbReference>
<evidence type="ECO:0000256" key="3">
    <source>
        <dbReference type="SAM" id="SignalP"/>
    </source>
</evidence>
<protein>
    <submittedName>
        <fullName evidence="6">Fibrinolytic enzyme, isozyme C-like</fullName>
    </submittedName>
</protein>
<dbReference type="RefSeq" id="XP_055859830.1">
    <property type="nucleotide sequence ID" value="XM_056003855.1"/>
</dbReference>
<dbReference type="InterPro" id="IPR001254">
    <property type="entry name" value="Trypsin_dom"/>
</dbReference>
<dbReference type="InterPro" id="IPR001314">
    <property type="entry name" value="Peptidase_S1A"/>
</dbReference>
<feature type="domain" description="Peptidase S1" evidence="4">
    <location>
        <begin position="34"/>
        <end position="290"/>
    </location>
</feature>
<accession>A0A9W2YB59</accession>
<dbReference type="PANTHER" id="PTHR24256">
    <property type="entry name" value="TRYPTASE-RELATED"/>
    <property type="match status" value="1"/>
</dbReference>
<evidence type="ECO:0000259" key="4">
    <source>
        <dbReference type="PROSITE" id="PS50240"/>
    </source>
</evidence>
<dbReference type="PROSITE" id="PS50240">
    <property type="entry name" value="TRYPSIN_DOM"/>
    <property type="match status" value="1"/>
</dbReference>
<dbReference type="AlphaFoldDB" id="A0A9W2YB59"/>
<dbReference type="FunFam" id="2.40.10.10:FF:000068">
    <property type="entry name" value="transmembrane protease serine 2"/>
    <property type="match status" value="1"/>
</dbReference>
<dbReference type="SMART" id="SM00020">
    <property type="entry name" value="Tryp_SPc"/>
    <property type="match status" value="1"/>
</dbReference>
<keyword evidence="3" id="KW-0732">Signal</keyword>
<dbReference type="GeneID" id="106054788"/>
<feature type="chain" id="PRO_5040899758" evidence="3">
    <location>
        <begin position="22"/>
        <end position="290"/>
    </location>
</feature>
<dbReference type="SUPFAM" id="SSF50494">
    <property type="entry name" value="Trypsin-like serine proteases"/>
    <property type="match status" value="1"/>
</dbReference>
<evidence type="ECO:0000256" key="1">
    <source>
        <dbReference type="ARBA" id="ARBA00023157"/>
    </source>
</evidence>
<dbReference type="CDD" id="cd00190">
    <property type="entry name" value="Tryp_SPc"/>
    <property type="match status" value="1"/>
</dbReference>
<dbReference type="OMA" id="YEASEHP"/>
<keyword evidence="5" id="KW-1185">Reference proteome</keyword>
<dbReference type="Pfam" id="PF00089">
    <property type="entry name" value="Trypsin"/>
    <property type="match status" value="1"/>
</dbReference>
<dbReference type="PRINTS" id="PR00722">
    <property type="entry name" value="CHYMOTRYPSIN"/>
</dbReference>
<proteinExistence type="inferred from homology"/>
<gene>
    <name evidence="6" type="primary">LOC106054788</name>
</gene>
<comment type="similarity">
    <text evidence="2">Belongs to the peptidase S1 family. CLIP subfamily.</text>
</comment>